<protein>
    <submittedName>
        <fullName evidence="1">Uncharacterized protein</fullName>
    </submittedName>
</protein>
<sequence>MADWSEDEYVECLRDERRRFGWVMQHYGDLDAIQAEIAAKKRYPFEASDAPYRGLIFHDEAWHWAMRAIHGDEYWLSHPHLVKPSAEYEALD</sequence>
<accession>A0ABT6X0T9</accession>
<gene>
    <name evidence="1" type="ORF">QLQ12_44300</name>
</gene>
<dbReference type="Proteomes" id="UP001241758">
    <property type="component" value="Unassembled WGS sequence"/>
</dbReference>
<reference evidence="1 2" key="1">
    <citation type="submission" date="2023-05" db="EMBL/GenBank/DDBJ databases">
        <title>Actinoplanes sp. NEAU-A12 genome sequencing.</title>
        <authorList>
            <person name="Wang Z.-S."/>
        </authorList>
    </citation>
    <scope>NUCLEOTIDE SEQUENCE [LARGE SCALE GENOMIC DNA]</scope>
    <source>
        <strain evidence="1 2">NEAU-A12</strain>
    </source>
</reference>
<organism evidence="1 2">
    <name type="scientific">Actinoplanes sandaracinus</name>
    <dbReference type="NCBI Taxonomy" id="3045177"/>
    <lineage>
        <taxon>Bacteria</taxon>
        <taxon>Bacillati</taxon>
        <taxon>Actinomycetota</taxon>
        <taxon>Actinomycetes</taxon>
        <taxon>Micromonosporales</taxon>
        <taxon>Micromonosporaceae</taxon>
        <taxon>Actinoplanes</taxon>
    </lineage>
</organism>
<keyword evidence="2" id="KW-1185">Reference proteome</keyword>
<dbReference type="EMBL" id="JASCTH010000050">
    <property type="protein sequence ID" value="MDI6105625.1"/>
    <property type="molecule type" value="Genomic_DNA"/>
</dbReference>
<proteinExistence type="predicted"/>
<dbReference type="RefSeq" id="WP_282767092.1">
    <property type="nucleotide sequence ID" value="NZ_JASCTH010000050.1"/>
</dbReference>
<evidence type="ECO:0000313" key="2">
    <source>
        <dbReference type="Proteomes" id="UP001241758"/>
    </source>
</evidence>
<name>A0ABT6X0T9_9ACTN</name>
<comment type="caution">
    <text evidence="1">The sequence shown here is derived from an EMBL/GenBank/DDBJ whole genome shotgun (WGS) entry which is preliminary data.</text>
</comment>
<evidence type="ECO:0000313" key="1">
    <source>
        <dbReference type="EMBL" id="MDI6105625.1"/>
    </source>
</evidence>